<dbReference type="Proteomes" id="UP000003824">
    <property type="component" value="Unassembled WGS sequence"/>
</dbReference>
<feature type="compositionally biased region" description="Basic residues" evidence="1">
    <location>
        <begin position="1"/>
        <end position="10"/>
    </location>
</feature>
<dbReference type="Pfam" id="PF00668">
    <property type="entry name" value="Condensation"/>
    <property type="match status" value="1"/>
</dbReference>
<dbReference type="AlphaFoldDB" id="D6AAR7"/>
<proteinExistence type="predicted"/>
<dbReference type="Gene3D" id="3.30.559.30">
    <property type="entry name" value="Nonribosomal peptide synthetase, condensation domain"/>
    <property type="match status" value="1"/>
</dbReference>
<evidence type="ECO:0000313" key="3">
    <source>
        <dbReference type="EMBL" id="EFE72602.2"/>
    </source>
</evidence>
<dbReference type="SUPFAM" id="SSF52777">
    <property type="entry name" value="CoA-dependent acyltransferases"/>
    <property type="match status" value="2"/>
</dbReference>
<dbReference type="GO" id="GO:0005737">
    <property type="term" value="C:cytoplasm"/>
    <property type="evidence" value="ECO:0007669"/>
    <property type="project" value="TreeGrafter"/>
</dbReference>
<dbReference type="GO" id="GO:0043041">
    <property type="term" value="P:amino acid activation for nonribosomal peptide biosynthetic process"/>
    <property type="evidence" value="ECO:0007669"/>
    <property type="project" value="TreeGrafter"/>
</dbReference>
<dbReference type="GO" id="GO:0031177">
    <property type="term" value="F:phosphopantetheine binding"/>
    <property type="evidence" value="ECO:0007669"/>
    <property type="project" value="TreeGrafter"/>
</dbReference>
<evidence type="ECO:0000256" key="1">
    <source>
        <dbReference type="SAM" id="MobiDB-lite"/>
    </source>
</evidence>
<evidence type="ECO:0000259" key="2">
    <source>
        <dbReference type="Pfam" id="PF00668"/>
    </source>
</evidence>
<feature type="region of interest" description="Disordered" evidence="1">
    <location>
        <begin position="1"/>
        <end position="84"/>
    </location>
</feature>
<dbReference type="EMBL" id="DS999642">
    <property type="protein sequence ID" value="EFE72602.2"/>
    <property type="molecule type" value="Genomic_DNA"/>
</dbReference>
<dbReference type="GO" id="GO:0044550">
    <property type="term" value="P:secondary metabolite biosynthetic process"/>
    <property type="evidence" value="ECO:0007669"/>
    <property type="project" value="TreeGrafter"/>
</dbReference>
<name>D6AAR7_STRV1</name>
<accession>D6AAR7</accession>
<dbReference type="InterPro" id="IPR001242">
    <property type="entry name" value="Condensation_dom"/>
</dbReference>
<sequence length="823" mass="86940">MSRRGPHGPGRRGLGGRPRPQPPAQGVRPCGTSGSPPGSDGPRTAKAGPAGCAGTPRSGSARPTAESAPAGPGPLGPRGITGAAPCQRRVSVPWGRGPYSVLRARWRGGGVFTVASPGRTGPAESMTAKRDADVSLTAVLTLSGPARDAPGTLELHGPLEPLLLEAALARVAAGRPELRGTRPRTVRRGPGRHTLEADATYPLGVLADLLTAAVPGPAGEHGAGGGKHRILARRQPVAALPELLALTPLQRELLSDTADRPQQQVAQLFQRWHGPLDTGRFTAAWQSVFDHETVLRSAFVWDPQPRIALHARARPEVVRHEHGALTWQALVEQERARGFGLGRPGPLRFALLDGAPQEPGDGCVPPTDVLLTYHRGLLDSRSVRLLLHEFYRAYLSASSPHGGERRPDLRDYRRWLSAQDPAPARDFWTRTGVTPSAGLPRARPGAVTGRQGTGRALARLTRAEAARLADWTARRGTTESGALQAVWAMVLFRTGGADRGPAPVGFHVTLSGRGIPMEGVEHIPGLFDNPLPMSLDVDPEGTVSALLRDVRDRVLDMAAYEWVSAGQIRQWRGLDADAPETLLSFEPRPRPLEGLTAQLAVQGIYVEEAAPVGGRTVFPMDVVAHHDHLGGLALTSVNDRGRLHDDHAAQMLAQSARLLRELPGSAGDSTTVAEALSTLADADAPRLYDRPTAAVDRRLVRLRGAARPGAVTVCLIAPPGTPLDRYADLARHYQGPEALTVLRADVARMPEAVEALRPLLAAGARPVLGGFSGAGALACELARHIAAGSGRAPLVVVGAAHDADGDRVCGLTRALGAAARRAD</sequence>
<dbReference type="InterPro" id="IPR023213">
    <property type="entry name" value="CAT-like_dom_sf"/>
</dbReference>
<dbReference type="PANTHER" id="PTHR45527:SF1">
    <property type="entry name" value="FATTY ACID SYNTHASE"/>
    <property type="match status" value="1"/>
</dbReference>
<dbReference type="GO" id="GO:0003824">
    <property type="term" value="F:catalytic activity"/>
    <property type="evidence" value="ECO:0007669"/>
    <property type="project" value="InterPro"/>
</dbReference>
<dbReference type="eggNOG" id="COG1020">
    <property type="taxonomic scope" value="Bacteria"/>
</dbReference>
<evidence type="ECO:0000313" key="4">
    <source>
        <dbReference type="Proteomes" id="UP000003824"/>
    </source>
</evidence>
<feature type="region of interest" description="Disordered" evidence="1">
    <location>
        <begin position="432"/>
        <end position="452"/>
    </location>
</feature>
<reference evidence="4" key="1">
    <citation type="submission" date="2008-12" db="EMBL/GenBank/DDBJ databases">
        <title>Annotation of Streptomyces ghanaensis ATCC 14672.</title>
        <authorList>
            <consortium name="The Broad Institute Genome Sequencing Platform"/>
            <consortium name="Broad Institute Microbial Sequencing Center"/>
            <person name="Fischbach M."/>
            <person name="Ward D."/>
            <person name="Young S."/>
            <person name="Kodira C.D."/>
            <person name="Zeng Q."/>
            <person name="Koehrsen M."/>
            <person name="Godfrey P."/>
            <person name="Alvarado L."/>
            <person name="Berlin A.M."/>
            <person name="Borenstein D."/>
            <person name="Chen Z."/>
            <person name="Engels R."/>
            <person name="Freedman E."/>
            <person name="Gellesch M."/>
            <person name="Goldberg J."/>
            <person name="Griggs A."/>
            <person name="Gujja S."/>
            <person name="Heiman D.I."/>
            <person name="Hepburn T.A."/>
            <person name="Howarth C."/>
            <person name="Jen D."/>
            <person name="Larson L."/>
            <person name="Lewis B."/>
            <person name="Mehta T."/>
            <person name="Park D."/>
            <person name="Pearson M."/>
            <person name="Roberts A."/>
            <person name="Saif S."/>
            <person name="Shea T.D."/>
            <person name="Shenoy N."/>
            <person name="Sisk P."/>
            <person name="Stolte C."/>
            <person name="Sykes S.N."/>
            <person name="Walk T."/>
            <person name="White J."/>
            <person name="Yandava C."/>
            <person name="Straight P."/>
            <person name="Clardy J."/>
            <person name="Hung D."/>
            <person name="Kolter R."/>
            <person name="Mekalanos J."/>
            <person name="Walker S."/>
            <person name="Walsh C.T."/>
            <person name="Wieland B.L.C."/>
            <person name="Ilzarbe M."/>
            <person name="Galagan J."/>
            <person name="Nusbaum C."/>
            <person name="Birren B."/>
        </authorList>
    </citation>
    <scope>NUCLEOTIDE SEQUENCE [LARGE SCALE GENOMIC DNA]</scope>
    <source>
        <strain evidence="4">ATCC 14672 / DSM 40746 / JCM 4963 / KCTC 9882 / NRRL B-12104 / FH 1290</strain>
    </source>
</reference>
<feature type="compositionally biased region" description="Low complexity" evidence="1">
    <location>
        <begin position="24"/>
        <end position="42"/>
    </location>
</feature>
<gene>
    <name evidence="3" type="ORF">SSFG_07837</name>
</gene>
<dbReference type="GO" id="GO:0008610">
    <property type="term" value="P:lipid biosynthetic process"/>
    <property type="evidence" value="ECO:0007669"/>
    <property type="project" value="UniProtKB-ARBA"/>
</dbReference>
<dbReference type="Gene3D" id="3.30.559.10">
    <property type="entry name" value="Chloramphenicol acetyltransferase-like domain"/>
    <property type="match status" value="1"/>
</dbReference>
<protein>
    <submittedName>
        <fullName evidence="3">Peptide synthase condensation domain-containing protein</fullName>
    </submittedName>
</protein>
<dbReference type="PANTHER" id="PTHR45527">
    <property type="entry name" value="NONRIBOSOMAL PEPTIDE SYNTHETASE"/>
    <property type="match status" value="1"/>
</dbReference>
<organism evidence="3 4">
    <name type="scientific">Streptomyces viridosporus (strain ATCC 14672 / DSM 40746 / JCM 4963 / KCTC 9882 / NRRL B-12104 / FH 1290)</name>
    <name type="common">Streptomyces ghanaensis</name>
    <dbReference type="NCBI Taxonomy" id="566461"/>
    <lineage>
        <taxon>Bacteria</taxon>
        <taxon>Bacillati</taxon>
        <taxon>Actinomycetota</taxon>
        <taxon>Actinomycetes</taxon>
        <taxon>Kitasatosporales</taxon>
        <taxon>Streptomycetaceae</taxon>
        <taxon>Streptomyces</taxon>
    </lineage>
</organism>
<feature type="domain" description="Condensation" evidence="2">
    <location>
        <begin position="245"/>
        <end position="572"/>
    </location>
</feature>